<evidence type="ECO:0000313" key="3">
    <source>
        <dbReference type="Proteomes" id="UP000008062"/>
    </source>
</evidence>
<feature type="region of interest" description="Disordered" evidence="1">
    <location>
        <begin position="45"/>
        <end position="75"/>
    </location>
</feature>
<gene>
    <name evidence="2" type="ORF">MYCGRDRAFT_97658</name>
</gene>
<feature type="compositionally biased region" description="Gly residues" evidence="1">
    <location>
        <begin position="108"/>
        <end position="124"/>
    </location>
</feature>
<dbReference type="RefSeq" id="XP_003847329.1">
    <property type="nucleotide sequence ID" value="XM_003847281.1"/>
</dbReference>
<dbReference type="Proteomes" id="UP000008062">
    <property type="component" value="Chromosome 15"/>
</dbReference>
<dbReference type="HOGENOM" id="CLU_1817323_0_0_1"/>
<dbReference type="InParanoid" id="F9XQW9"/>
<name>F9XQW9_ZYMTI</name>
<dbReference type="VEuPathDB" id="FungiDB:ZTRI_15.48"/>
<dbReference type="AlphaFoldDB" id="F9XQW9"/>
<evidence type="ECO:0000256" key="1">
    <source>
        <dbReference type="SAM" id="MobiDB-lite"/>
    </source>
</evidence>
<dbReference type="KEGG" id="ztr:MYCGRDRAFT_97658"/>
<feature type="compositionally biased region" description="Low complexity" evidence="1">
    <location>
        <begin position="58"/>
        <end position="69"/>
    </location>
</feature>
<protein>
    <submittedName>
        <fullName evidence="2">Uncharacterized protein</fullName>
    </submittedName>
</protein>
<feature type="region of interest" description="Disordered" evidence="1">
    <location>
        <begin position="97"/>
        <end position="124"/>
    </location>
</feature>
<organism evidence="2 3">
    <name type="scientific">Zymoseptoria tritici (strain CBS 115943 / IPO323)</name>
    <name type="common">Speckled leaf blotch fungus</name>
    <name type="synonym">Septoria tritici</name>
    <dbReference type="NCBI Taxonomy" id="336722"/>
    <lineage>
        <taxon>Eukaryota</taxon>
        <taxon>Fungi</taxon>
        <taxon>Dikarya</taxon>
        <taxon>Ascomycota</taxon>
        <taxon>Pezizomycotina</taxon>
        <taxon>Dothideomycetes</taxon>
        <taxon>Dothideomycetidae</taxon>
        <taxon>Mycosphaerellales</taxon>
        <taxon>Mycosphaerellaceae</taxon>
        <taxon>Zymoseptoria</taxon>
    </lineage>
</organism>
<accession>F9XQW9</accession>
<reference evidence="2 3" key="1">
    <citation type="journal article" date="2011" name="PLoS Genet.">
        <title>Finished genome of the fungal wheat pathogen Mycosphaerella graminicola reveals dispensome structure, chromosome plasticity, and stealth pathogenesis.</title>
        <authorList>
            <person name="Goodwin S.B."/>
            <person name="Ben M'barek S."/>
            <person name="Dhillon B."/>
            <person name="Wittenberg A.H.J."/>
            <person name="Crane C.F."/>
            <person name="Hane J.K."/>
            <person name="Foster A.J."/>
            <person name="Van der Lee T.A.J."/>
            <person name="Grimwood J."/>
            <person name="Aerts A."/>
            <person name="Antoniw J."/>
            <person name="Bailey A."/>
            <person name="Bluhm B."/>
            <person name="Bowler J."/>
            <person name="Bristow J."/>
            <person name="van der Burgt A."/>
            <person name="Canto-Canche B."/>
            <person name="Churchill A.C.L."/>
            <person name="Conde-Ferraez L."/>
            <person name="Cools H.J."/>
            <person name="Coutinho P.M."/>
            <person name="Csukai M."/>
            <person name="Dehal P."/>
            <person name="De Wit P."/>
            <person name="Donzelli B."/>
            <person name="van de Geest H.C."/>
            <person name="van Ham R.C.H.J."/>
            <person name="Hammond-Kosack K.E."/>
            <person name="Henrissat B."/>
            <person name="Kilian A."/>
            <person name="Kobayashi A.K."/>
            <person name="Koopmann E."/>
            <person name="Kourmpetis Y."/>
            <person name="Kuzniar A."/>
            <person name="Lindquist E."/>
            <person name="Lombard V."/>
            <person name="Maliepaard C."/>
            <person name="Martins N."/>
            <person name="Mehrabi R."/>
            <person name="Nap J.P.H."/>
            <person name="Ponomarenko A."/>
            <person name="Rudd J.J."/>
            <person name="Salamov A."/>
            <person name="Schmutz J."/>
            <person name="Schouten H.J."/>
            <person name="Shapiro H."/>
            <person name="Stergiopoulos I."/>
            <person name="Torriani S.F.F."/>
            <person name="Tu H."/>
            <person name="de Vries R.P."/>
            <person name="Waalwijk C."/>
            <person name="Ware S.B."/>
            <person name="Wiebenga A."/>
            <person name="Zwiers L.-H."/>
            <person name="Oliver R.P."/>
            <person name="Grigoriev I.V."/>
            <person name="Kema G.H.J."/>
        </authorList>
    </citation>
    <scope>NUCLEOTIDE SEQUENCE [LARGE SCALE GENOMIC DNA]</scope>
    <source>
        <strain evidence="3">CBS 115943 / IPO323</strain>
    </source>
</reference>
<dbReference type="GeneID" id="13400158"/>
<dbReference type="EMBL" id="CM001210">
    <property type="protein sequence ID" value="EGP82305.1"/>
    <property type="molecule type" value="Genomic_DNA"/>
</dbReference>
<keyword evidence="3" id="KW-1185">Reference proteome</keyword>
<proteinExistence type="predicted"/>
<sequence>MTGILPVEVGVPQERCIFSLFRADVASLPQARPFEAPMNEYNVRKARKGNNNASSRLQMTATATQQAEQRATHTQEEMLAAEQRAMGPEVFVAVATATTRGGRARGARAGGRSRGARARGGGRGGILAQRRHKVQAKVMPCL</sequence>
<evidence type="ECO:0000313" key="2">
    <source>
        <dbReference type="EMBL" id="EGP82305.1"/>
    </source>
</evidence>